<dbReference type="Gene3D" id="3.10.180.10">
    <property type="entry name" value="2,3-Dihydroxybiphenyl 1,2-Dioxygenase, domain 1"/>
    <property type="match status" value="1"/>
</dbReference>
<dbReference type="PANTHER" id="PTHR46142">
    <property type="match status" value="1"/>
</dbReference>
<dbReference type="RefSeq" id="WP_073270983.1">
    <property type="nucleotide sequence ID" value="NZ_FQVA01000001.1"/>
</dbReference>
<dbReference type="Proteomes" id="UP000184170">
    <property type="component" value="Unassembled WGS sequence"/>
</dbReference>
<dbReference type="InterPro" id="IPR037523">
    <property type="entry name" value="VOC_core"/>
</dbReference>
<accession>A0A1M4VI09</accession>
<dbReference type="InterPro" id="IPR004360">
    <property type="entry name" value="Glyas_Fos-R_dOase_dom"/>
</dbReference>
<reference evidence="3" key="1">
    <citation type="submission" date="2016-11" db="EMBL/GenBank/DDBJ databases">
        <authorList>
            <person name="Varghese N."/>
            <person name="Submissions S."/>
        </authorList>
    </citation>
    <scope>NUCLEOTIDE SEQUENCE [LARGE SCALE GENOMIC DNA]</scope>
    <source>
        <strain evidence="3">CGMCC 1.7063</strain>
    </source>
</reference>
<dbReference type="AlphaFoldDB" id="A0A1M4VI09"/>
<dbReference type="InterPro" id="IPR029068">
    <property type="entry name" value="Glyas_Bleomycin-R_OHBP_Dase"/>
</dbReference>
<feature type="domain" description="VOC" evidence="1">
    <location>
        <begin position="2"/>
        <end position="120"/>
    </location>
</feature>
<dbReference type="Pfam" id="PF00903">
    <property type="entry name" value="Glyoxalase"/>
    <property type="match status" value="1"/>
</dbReference>
<dbReference type="STRING" id="494016.SAMN04487965_0433"/>
<dbReference type="OrthoDB" id="9804944at2"/>
<organism evidence="2 3">
    <name type="scientific">Microbulbifer donghaiensis</name>
    <dbReference type="NCBI Taxonomy" id="494016"/>
    <lineage>
        <taxon>Bacteria</taxon>
        <taxon>Pseudomonadati</taxon>
        <taxon>Pseudomonadota</taxon>
        <taxon>Gammaproteobacteria</taxon>
        <taxon>Cellvibrionales</taxon>
        <taxon>Microbulbiferaceae</taxon>
        <taxon>Microbulbifer</taxon>
    </lineage>
</organism>
<evidence type="ECO:0000313" key="2">
    <source>
        <dbReference type="EMBL" id="SHE68641.1"/>
    </source>
</evidence>
<protein>
    <submittedName>
        <fullName evidence="2">Glyoxalase-like domain-containing protein</fullName>
    </submittedName>
</protein>
<dbReference type="PANTHER" id="PTHR46142:SF3">
    <property type="entry name" value="F18B13.24 PROTEIN"/>
    <property type="match status" value="1"/>
</dbReference>
<dbReference type="EMBL" id="FQVA01000001">
    <property type="protein sequence ID" value="SHE68641.1"/>
    <property type="molecule type" value="Genomic_DNA"/>
</dbReference>
<keyword evidence="3" id="KW-1185">Reference proteome</keyword>
<proteinExistence type="predicted"/>
<dbReference type="PROSITE" id="PS51819">
    <property type="entry name" value="VOC"/>
    <property type="match status" value="1"/>
</dbReference>
<gene>
    <name evidence="2" type="ORF">SAMN04487965_0433</name>
</gene>
<name>A0A1M4VI09_9GAMM</name>
<sequence length="121" mass="13596">MRLDHINISAPMELLLEVRDFYCAVLGLQEGFRPDFARRGFWLYAGERPLVHLVESNVRFATEAPSYLDHTAFHTENLQAVVDELESLGVSYTKTHVPGGDLRQVFFTDPAGTGIEVNSSQ</sequence>
<dbReference type="SUPFAM" id="SSF54593">
    <property type="entry name" value="Glyoxalase/Bleomycin resistance protein/Dihydroxybiphenyl dioxygenase"/>
    <property type="match status" value="1"/>
</dbReference>
<evidence type="ECO:0000259" key="1">
    <source>
        <dbReference type="PROSITE" id="PS51819"/>
    </source>
</evidence>
<evidence type="ECO:0000313" key="3">
    <source>
        <dbReference type="Proteomes" id="UP000184170"/>
    </source>
</evidence>